<reference evidence="2" key="1">
    <citation type="submission" date="2023-07" db="EMBL/GenBank/DDBJ databases">
        <title>Chromosome-level Genome Assembly of Striped Snakehead (Channa striata).</title>
        <authorList>
            <person name="Liu H."/>
        </authorList>
    </citation>
    <scope>NUCLEOTIDE SEQUENCE</scope>
    <source>
        <strain evidence="2">Gz</strain>
        <tissue evidence="2">Muscle</tissue>
    </source>
</reference>
<feature type="compositionally biased region" description="Basic and acidic residues" evidence="1">
    <location>
        <begin position="1"/>
        <end position="18"/>
    </location>
</feature>
<feature type="compositionally biased region" description="Polar residues" evidence="1">
    <location>
        <begin position="169"/>
        <end position="203"/>
    </location>
</feature>
<evidence type="ECO:0000256" key="1">
    <source>
        <dbReference type="SAM" id="MobiDB-lite"/>
    </source>
</evidence>
<feature type="region of interest" description="Disordered" evidence="1">
    <location>
        <begin position="1"/>
        <end position="203"/>
    </location>
</feature>
<accession>A0AA88ILQ9</accession>
<feature type="compositionally biased region" description="Polar residues" evidence="1">
    <location>
        <begin position="141"/>
        <end position="156"/>
    </location>
</feature>
<feature type="compositionally biased region" description="Basic and acidic residues" evidence="1">
    <location>
        <begin position="104"/>
        <end position="140"/>
    </location>
</feature>
<feature type="region of interest" description="Disordered" evidence="1">
    <location>
        <begin position="327"/>
        <end position="363"/>
    </location>
</feature>
<feature type="compositionally biased region" description="Pro residues" evidence="1">
    <location>
        <begin position="81"/>
        <end position="91"/>
    </location>
</feature>
<keyword evidence="3" id="KW-1185">Reference proteome</keyword>
<dbReference type="Proteomes" id="UP001187415">
    <property type="component" value="Unassembled WGS sequence"/>
</dbReference>
<evidence type="ECO:0000313" key="3">
    <source>
        <dbReference type="Proteomes" id="UP001187415"/>
    </source>
</evidence>
<sequence>MGDKRSEETKDHTEESGRDPGVAKPSRQILVVFTDMEKGEEDVDPRNPLNMMENSSFVPQDVKVATNRTCTSEDLPKSDFPAPPPAKPPIKPAQLLSAMNAGIEEEKERRKQEEEQCRYEDTLDKGRKEYEGDVSEDSRDATLTSPVLTKMSSQIEELSRGGQRLSLMPQCSNSPKPVNTAENQSRCLQSQPPGTQHSNKANGQFNLVPFPEEVPHQVSPTETDSNVVTLKWTENKDIQISRQVISKVSSGCQMDKDVFRTEPDPCQLTLKRCENTQEIGETVLDGDLKQTNQKPNARMKLRNLARKVMCKMKEGREEKRRMKARILGRIDNEQDARKEDEMKEEDEEERGRDEDGVTEPLDRIKKYETTSGSLFGSFKVY</sequence>
<dbReference type="AlphaFoldDB" id="A0AA88ILQ9"/>
<dbReference type="EMBL" id="JAUPFM010000022">
    <property type="protein sequence ID" value="KAK2815517.1"/>
    <property type="molecule type" value="Genomic_DNA"/>
</dbReference>
<name>A0AA88ILQ9_CHASR</name>
<proteinExistence type="predicted"/>
<evidence type="ECO:0000313" key="2">
    <source>
        <dbReference type="EMBL" id="KAK2815517.1"/>
    </source>
</evidence>
<gene>
    <name evidence="2" type="ORF">Q5P01_025984</name>
</gene>
<feature type="compositionally biased region" description="Basic and acidic residues" evidence="1">
    <location>
        <begin position="328"/>
        <end position="341"/>
    </location>
</feature>
<protein>
    <submittedName>
        <fullName evidence="2">Uncharacterized protein</fullName>
    </submittedName>
</protein>
<feature type="compositionally biased region" description="Basic and acidic residues" evidence="1">
    <location>
        <begin position="349"/>
        <end position="363"/>
    </location>
</feature>
<organism evidence="2 3">
    <name type="scientific">Channa striata</name>
    <name type="common">Snakehead murrel</name>
    <name type="synonym">Ophicephalus striatus</name>
    <dbReference type="NCBI Taxonomy" id="64152"/>
    <lineage>
        <taxon>Eukaryota</taxon>
        <taxon>Metazoa</taxon>
        <taxon>Chordata</taxon>
        <taxon>Craniata</taxon>
        <taxon>Vertebrata</taxon>
        <taxon>Euteleostomi</taxon>
        <taxon>Actinopterygii</taxon>
        <taxon>Neopterygii</taxon>
        <taxon>Teleostei</taxon>
        <taxon>Neoteleostei</taxon>
        <taxon>Acanthomorphata</taxon>
        <taxon>Anabantaria</taxon>
        <taxon>Anabantiformes</taxon>
        <taxon>Channoidei</taxon>
        <taxon>Channidae</taxon>
        <taxon>Channa</taxon>
    </lineage>
</organism>
<comment type="caution">
    <text evidence="2">The sequence shown here is derived from an EMBL/GenBank/DDBJ whole genome shotgun (WGS) entry which is preliminary data.</text>
</comment>